<evidence type="ECO:0000259" key="5">
    <source>
        <dbReference type="PROSITE" id="PS51379"/>
    </source>
</evidence>
<reference evidence="6 7" key="1">
    <citation type="journal article" date="2022" name="bioRxiv">
        <title>Genomics of Preaxostyla Flagellates Illuminates Evolutionary Transitions and the Path Towards Mitochondrial Loss.</title>
        <authorList>
            <person name="Novak L.V.F."/>
            <person name="Treitli S.C."/>
            <person name="Pyrih J."/>
            <person name="Halakuc P."/>
            <person name="Pipaliya S.V."/>
            <person name="Vacek V."/>
            <person name="Brzon O."/>
            <person name="Soukal P."/>
            <person name="Eme L."/>
            <person name="Dacks J.B."/>
            <person name="Karnkowska A."/>
            <person name="Elias M."/>
            <person name="Hampl V."/>
        </authorList>
    </citation>
    <scope>NUCLEOTIDE SEQUENCE [LARGE SCALE GENOMIC DNA]</scope>
    <source>
        <strain evidence="6">NAU3</strain>
        <tissue evidence="6">Gut</tissue>
    </source>
</reference>
<accession>A0ABQ9XCA2</accession>
<dbReference type="EMBL" id="JARBJD010000164">
    <property type="protein sequence ID" value="KAK2949019.1"/>
    <property type="molecule type" value="Genomic_DNA"/>
</dbReference>
<dbReference type="Gene3D" id="3.30.70.20">
    <property type="match status" value="1"/>
</dbReference>
<evidence type="ECO:0000256" key="4">
    <source>
        <dbReference type="ARBA" id="ARBA00023014"/>
    </source>
</evidence>
<dbReference type="PANTHER" id="PTHR43687:SF1">
    <property type="entry name" value="FERREDOXIN III"/>
    <property type="match status" value="1"/>
</dbReference>
<keyword evidence="7" id="KW-1185">Reference proteome</keyword>
<dbReference type="PANTHER" id="PTHR43687">
    <property type="entry name" value="ADENYLYLSULFATE REDUCTASE, BETA SUBUNIT"/>
    <property type="match status" value="1"/>
</dbReference>
<evidence type="ECO:0000313" key="7">
    <source>
        <dbReference type="Proteomes" id="UP001281761"/>
    </source>
</evidence>
<feature type="domain" description="4Fe-4S ferredoxin-type" evidence="5">
    <location>
        <begin position="52"/>
        <end position="81"/>
    </location>
</feature>
<sequence length="81" mass="8675">MSGVWDRSIIVNLTVMSQKPVVDQDACVGCQTCLSVCPAGELFKMNDEGKAEFVSENQDNCIESQVCVNSCPAGAISMVSR</sequence>
<dbReference type="InterPro" id="IPR017900">
    <property type="entry name" value="4Fe4S_Fe_S_CS"/>
</dbReference>
<organism evidence="6 7">
    <name type="scientific">Blattamonas nauphoetae</name>
    <dbReference type="NCBI Taxonomy" id="2049346"/>
    <lineage>
        <taxon>Eukaryota</taxon>
        <taxon>Metamonada</taxon>
        <taxon>Preaxostyla</taxon>
        <taxon>Oxymonadida</taxon>
        <taxon>Blattamonas</taxon>
    </lineage>
</organism>
<keyword evidence="4" id="KW-0411">Iron-sulfur</keyword>
<dbReference type="Proteomes" id="UP001281761">
    <property type="component" value="Unassembled WGS sequence"/>
</dbReference>
<keyword evidence="3" id="KW-0408">Iron</keyword>
<proteinExistence type="predicted"/>
<keyword evidence="1" id="KW-0004">4Fe-4S</keyword>
<feature type="domain" description="4Fe-4S ferredoxin-type" evidence="5">
    <location>
        <begin position="18"/>
        <end position="48"/>
    </location>
</feature>
<gene>
    <name evidence="6" type="ORF">BLNAU_16019</name>
</gene>
<evidence type="ECO:0000256" key="2">
    <source>
        <dbReference type="ARBA" id="ARBA00022723"/>
    </source>
</evidence>
<dbReference type="InterPro" id="IPR050572">
    <property type="entry name" value="Fe-S_Ferredoxin"/>
</dbReference>
<dbReference type="PROSITE" id="PS51379">
    <property type="entry name" value="4FE4S_FER_2"/>
    <property type="match status" value="2"/>
</dbReference>
<evidence type="ECO:0000256" key="3">
    <source>
        <dbReference type="ARBA" id="ARBA00023004"/>
    </source>
</evidence>
<keyword evidence="2" id="KW-0479">Metal-binding</keyword>
<dbReference type="SUPFAM" id="SSF54862">
    <property type="entry name" value="4Fe-4S ferredoxins"/>
    <property type="match status" value="1"/>
</dbReference>
<protein>
    <submittedName>
        <fullName evidence="6">4Fe4S ferredoxin</fullName>
    </submittedName>
</protein>
<name>A0ABQ9XCA2_9EUKA</name>
<dbReference type="PROSITE" id="PS00198">
    <property type="entry name" value="4FE4S_FER_1"/>
    <property type="match status" value="1"/>
</dbReference>
<dbReference type="Pfam" id="PF13237">
    <property type="entry name" value="Fer4_10"/>
    <property type="match status" value="1"/>
</dbReference>
<evidence type="ECO:0000313" key="6">
    <source>
        <dbReference type="EMBL" id="KAK2949019.1"/>
    </source>
</evidence>
<dbReference type="InterPro" id="IPR017896">
    <property type="entry name" value="4Fe4S_Fe-S-bd"/>
</dbReference>
<comment type="caution">
    <text evidence="6">The sequence shown here is derived from an EMBL/GenBank/DDBJ whole genome shotgun (WGS) entry which is preliminary data.</text>
</comment>
<evidence type="ECO:0000256" key="1">
    <source>
        <dbReference type="ARBA" id="ARBA00022485"/>
    </source>
</evidence>